<dbReference type="AlphaFoldDB" id="A0A0K1EN31"/>
<evidence type="ECO:0008006" key="3">
    <source>
        <dbReference type="Google" id="ProtNLM"/>
    </source>
</evidence>
<accession>A0A0K1EN31</accession>
<dbReference type="KEGG" id="ccro:CMC5_062600"/>
<protein>
    <recommendedName>
        <fullName evidence="3">DUF2247 domain-containing protein</fullName>
    </recommendedName>
</protein>
<name>A0A0K1EN31_CHOCO</name>
<dbReference type="Proteomes" id="UP000067626">
    <property type="component" value="Chromosome"/>
</dbReference>
<sequence>MPGLDDVMAFATERLTDSMPPPEGAIEFAVASSSYTQEVWRIVRKLSGNEPSNPIKERRKLRLILLQETIAELSEAPVQAQLSLTDFWQGFDFPPDSPHLVQGRGNSMMPTDDDTEATCRRYIEAHEAWVEAKTAALRG</sequence>
<proteinExistence type="predicted"/>
<dbReference type="EMBL" id="CP012159">
    <property type="protein sequence ID" value="AKT42037.1"/>
    <property type="molecule type" value="Genomic_DNA"/>
</dbReference>
<evidence type="ECO:0000313" key="2">
    <source>
        <dbReference type="Proteomes" id="UP000067626"/>
    </source>
</evidence>
<organism evidence="1 2">
    <name type="scientific">Chondromyces crocatus</name>
    <dbReference type="NCBI Taxonomy" id="52"/>
    <lineage>
        <taxon>Bacteria</taxon>
        <taxon>Pseudomonadati</taxon>
        <taxon>Myxococcota</taxon>
        <taxon>Polyangia</taxon>
        <taxon>Polyangiales</taxon>
        <taxon>Polyangiaceae</taxon>
        <taxon>Chondromyces</taxon>
    </lineage>
</organism>
<dbReference type="OrthoDB" id="2181438at2"/>
<dbReference type="Pfam" id="PF10004">
    <property type="entry name" value="DUF2247"/>
    <property type="match status" value="1"/>
</dbReference>
<gene>
    <name evidence="1" type="ORF">CMC5_062600</name>
</gene>
<reference evidence="1 2" key="1">
    <citation type="submission" date="2015-07" db="EMBL/GenBank/DDBJ databases">
        <title>Genome analysis of myxobacterium Chondromyces crocatus Cm c5 reveals a high potential for natural compound synthesis and the genetic basis for the loss of fruiting body formation.</title>
        <authorList>
            <person name="Zaburannyi N."/>
            <person name="Bunk B."/>
            <person name="Maier J."/>
            <person name="Overmann J."/>
            <person name="Mueller R."/>
        </authorList>
    </citation>
    <scope>NUCLEOTIDE SEQUENCE [LARGE SCALE GENOMIC DNA]</scope>
    <source>
        <strain evidence="1 2">Cm c5</strain>
    </source>
</reference>
<evidence type="ECO:0000313" key="1">
    <source>
        <dbReference type="EMBL" id="AKT42037.1"/>
    </source>
</evidence>
<keyword evidence="2" id="KW-1185">Reference proteome</keyword>
<dbReference type="InterPro" id="IPR016630">
    <property type="entry name" value="UCP015278"/>
</dbReference>
<dbReference type="RefSeq" id="WP_156338979.1">
    <property type="nucleotide sequence ID" value="NZ_CP012159.1"/>
</dbReference>